<dbReference type="PANTHER" id="PTHR43031:SF1">
    <property type="entry name" value="PYRIDINE NUCLEOTIDE-DISULPHIDE OXIDOREDUCTASE"/>
    <property type="match status" value="1"/>
</dbReference>
<dbReference type="SUPFAM" id="SSF52821">
    <property type="entry name" value="Rhodanese/Cell cycle control phosphatase"/>
    <property type="match status" value="1"/>
</dbReference>
<dbReference type="CDD" id="cd00158">
    <property type="entry name" value="RHOD"/>
    <property type="match status" value="1"/>
</dbReference>
<dbReference type="InterPro" id="IPR001763">
    <property type="entry name" value="Rhodanese-like_dom"/>
</dbReference>
<dbReference type="GO" id="GO:0016740">
    <property type="term" value="F:transferase activity"/>
    <property type="evidence" value="ECO:0007669"/>
    <property type="project" value="UniProtKB-KW"/>
</dbReference>
<evidence type="ECO:0000313" key="3">
    <source>
        <dbReference type="Proteomes" id="UP000010475"/>
    </source>
</evidence>
<protein>
    <submittedName>
        <fullName evidence="2">Rhodanese-related sulfurtransferase</fullName>
    </submittedName>
</protein>
<dbReference type="Pfam" id="PF00581">
    <property type="entry name" value="Rhodanese"/>
    <property type="match status" value="1"/>
</dbReference>
<dbReference type="STRING" id="56107.Cylst_1962"/>
<dbReference type="PATRIC" id="fig|56107.3.peg.2176"/>
<dbReference type="PANTHER" id="PTHR43031">
    <property type="entry name" value="FAD-DEPENDENT OXIDOREDUCTASE"/>
    <property type="match status" value="1"/>
</dbReference>
<evidence type="ECO:0000313" key="2">
    <source>
        <dbReference type="EMBL" id="AFZ24208.1"/>
    </source>
</evidence>
<dbReference type="eggNOG" id="COG0607">
    <property type="taxonomic scope" value="Bacteria"/>
</dbReference>
<organism evidence="2 3">
    <name type="scientific">Cylindrospermum stagnale PCC 7417</name>
    <dbReference type="NCBI Taxonomy" id="56107"/>
    <lineage>
        <taxon>Bacteria</taxon>
        <taxon>Bacillati</taxon>
        <taxon>Cyanobacteriota</taxon>
        <taxon>Cyanophyceae</taxon>
        <taxon>Nostocales</taxon>
        <taxon>Nostocaceae</taxon>
        <taxon>Cylindrospermum</taxon>
    </lineage>
</organism>
<proteinExistence type="predicted"/>
<dbReference type="PROSITE" id="PS50206">
    <property type="entry name" value="RHODANESE_3"/>
    <property type="match status" value="1"/>
</dbReference>
<dbReference type="HOGENOM" id="CLU_089574_9_0_3"/>
<dbReference type="OrthoDB" id="513390at2"/>
<accession>K9WVH9</accession>
<dbReference type="InterPro" id="IPR050229">
    <property type="entry name" value="GlpE_sulfurtransferase"/>
</dbReference>
<dbReference type="EMBL" id="CP003642">
    <property type="protein sequence ID" value="AFZ24208.1"/>
    <property type="molecule type" value="Genomic_DNA"/>
</dbReference>
<name>K9WVH9_9NOST</name>
<dbReference type="RefSeq" id="WP_015207463.1">
    <property type="nucleotide sequence ID" value="NC_019757.1"/>
</dbReference>
<dbReference type="Proteomes" id="UP000010475">
    <property type="component" value="Chromosome"/>
</dbReference>
<reference evidence="2 3" key="1">
    <citation type="submission" date="2012-06" db="EMBL/GenBank/DDBJ databases">
        <title>Finished chromosome of genome of Cylindrospermum stagnale PCC 7417.</title>
        <authorList>
            <consortium name="US DOE Joint Genome Institute"/>
            <person name="Gugger M."/>
            <person name="Coursin T."/>
            <person name="Rippka R."/>
            <person name="Tandeau De Marsac N."/>
            <person name="Huntemann M."/>
            <person name="Wei C.-L."/>
            <person name="Han J."/>
            <person name="Detter J.C."/>
            <person name="Han C."/>
            <person name="Tapia R."/>
            <person name="Chen A."/>
            <person name="Kyrpides N."/>
            <person name="Mavromatis K."/>
            <person name="Markowitz V."/>
            <person name="Szeto E."/>
            <person name="Ivanova N."/>
            <person name="Pagani I."/>
            <person name="Pati A."/>
            <person name="Goodwin L."/>
            <person name="Nordberg H.P."/>
            <person name="Cantor M.N."/>
            <person name="Hua S.X."/>
            <person name="Woyke T."/>
            <person name="Kerfeld C.A."/>
        </authorList>
    </citation>
    <scope>NUCLEOTIDE SEQUENCE [LARGE SCALE GENOMIC DNA]</scope>
    <source>
        <strain evidence="2 3">PCC 7417</strain>
    </source>
</reference>
<keyword evidence="3" id="KW-1185">Reference proteome</keyword>
<evidence type="ECO:0000259" key="1">
    <source>
        <dbReference type="PROSITE" id="PS50206"/>
    </source>
</evidence>
<dbReference type="AlphaFoldDB" id="K9WVH9"/>
<dbReference type="KEGG" id="csg:Cylst_1962"/>
<keyword evidence="2" id="KW-0808">Transferase</keyword>
<dbReference type="Gene3D" id="3.40.250.10">
    <property type="entry name" value="Rhodanese-like domain"/>
    <property type="match status" value="1"/>
</dbReference>
<feature type="domain" description="Rhodanese" evidence="1">
    <location>
        <begin position="32"/>
        <end position="121"/>
    </location>
</feature>
<sequence length="151" mass="16461">MNSNLVGGIIPPQPPIEPQANVHVLKSRLEWGEPAFTILDVRDRMIFNEGHIMGAMPMPIDQLVDRAASSLDKSRDIYVYGTSDDQTSRAAQLLRSAGFVHVSELKGGLGAWKAIGGPTEGIIESTTPPGADDYNVISRIQNHLETQQKEV</sequence>
<dbReference type="InterPro" id="IPR036873">
    <property type="entry name" value="Rhodanese-like_dom_sf"/>
</dbReference>
<dbReference type="SMART" id="SM00450">
    <property type="entry name" value="RHOD"/>
    <property type="match status" value="1"/>
</dbReference>
<gene>
    <name evidence="2" type="ORF">Cylst_1962</name>
</gene>